<evidence type="ECO:0000313" key="9">
    <source>
        <dbReference type="EMBL" id="OQR68766.1"/>
    </source>
</evidence>
<proteinExistence type="inferred from homology"/>
<evidence type="ECO:0000256" key="2">
    <source>
        <dbReference type="ARBA" id="ARBA00008489"/>
    </source>
</evidence>
<evidence type="ECO:0000256" key="6">
    <source>
        <dbReference type="SAM" id="MobiDB-lite"/>
    </source>
</evidence>
<dbReference type="InterPro" id="IPR008936">
    <property type="entry name" value="Rho_GTPase_activation_prot"/>
</dbReference>
<evidence type="ECO:0000256" key="4">
    <source>
        <dbReference type="ARBA" id="ARBA00022658"/>
    </source>
</evidence>
<organism evidence="9 10">
    <name type="scientific">Tropilaelaps mercedesae</name>
    <dbReference type="NCBI Taxonomy" id="418985"/>
    <lineage>
        <taxon>Eukaryota</taxon>
        <taxon>Metazoa</taxon>
        <taxon>Ecdysozoa</taxon>
        <taxon>Arthropoda</taxon>
        <taxon>Chelicerata</taxon>
        <taxon>Arachnida</taxon>
        <taxon>Acari</taxon>
        <taxon>Parasitiformes</taxon>
        <taxon>Mesostigmata</taxon>
        <taxon>Gamasina</taxon>
        <taxon>Dermanyssoidea</taxon>
        <taxon>Laelapidae</taxon>
        <taxon>Tropilaelaps</taxon>
    </lineage>
</organism>
<evidence type="ECO:0000256" key="5">
    <source>
        <dbReference type="ARBA" id="ARBA00023136"/>
    </source>
</evidence>
<evidence type="ECO:0000256" key="1">
    <source>
        <dbReference type="ARBA" id="ARBA00004170"/>
    </source>
</evidence>
<keyword evidence="10" id="KW-1185">Reference proteome</keyword>
<dbReference type="InParanoid" id="A0A1V9X5R8"/>
<dbReference type="SMART" id="SM00167">
    <property type="entry name" value="VPS9"/>
    <property type="match status" value="1"/>
</dbReference>
<evidence type="ECO:0000259" key="8">
    <source>
        <dbReference type="PROSITE" id="PS51205"/>
    </source>
</evidence>
<dbReference type="InterPro" id="IPR037191">
    <property type="entry name" value="VPS9_dom_sf"/>
</dbReference>
<keyword evidence="4" id="KW-0344">Guanine-nucleotide releasing factor</keyword>
<dbReference type="STRING" id="418985.A0A1V9X5R8"/>
<keyword evidence="3" id="KW-0254">Endocytosis</keyword>
<dbReference type="Pfam" id="PF00616">
    <property type="entry name" value="RasGAP"/>
    <property type="match status" value="1"/>
</dbReference>
<dbReference type="GO" id="GO:0006897">
    <property type="term" value="P:endocytosis"/>
    <property type="evidence" value="ECO:0007669"/>
    <property type="project" value="UniProtKB-KW"/>
</dbReference>
<feature type="region of interest" description="Disordered" evidence="6">
    <location>
        <begin position="569"/>
        <end position="589"/>
    </location>
</feature>
<sequence>MARVACRELLELVHSLRQEQLFVSAEKRKILALNDEVRRCSDRLFERAWTTRHQRVNLDRYILSLQDILSAHRKALQLDNVHFVDSYKWLGNADPPVCELIKALRENPKLLALFLDRCEQVKISASILQSLICAVMISLYGACLLPEDNNYALVLLYELMHLQLPRTEQLRRLLQYGSCAFSRCYKAFVEAHLPAKLFLTSALRNAIIQVLVNDDLYLDIEPNDAAARFVPEERVRHFGSEGTPQYESTLRTYRLWSIRKLTGLVQLFLDGISESMFCFPPALAWLVRQFYGIILDENKIEPRQIAVICADLVFYFFICPAICNPELYGVIEEGLHIGQCARFNLMQVARIIQALSMARYEPIDTRLEEVYRHFDKELLPNILEEIIRGNQQPDLLSDLLNGSAVTTDPSTSSQDNGPLTRNAVLISPAELHYLVSTVHQILDLESDGSLLHEWLQPLMEHVPTELPLNTHGMNNLNGHSSEDGTLKTALMTKVNKMRNSGGRNLHHGGNLDSSVETVDELLANHAGAIITEVLVVPLPSSGRREFPGAMPEEKVLTLEQNKRSATKVRLNLDNLEEKSSTGSGKRTRFFGDQESIAGASDNMEAGLSEAASVASSLDLEENADNLSDMVSANVSGPGTPSVSGRDTPSSHGAAPVPPHPAQIAEQLQMLQGGANQPEQPQLPAQAQLPPPANIPSRRRGPPRPEAQKQMDIEDRFGRFGISNGSAMGSSVVEEETKSMVSDTWSTDVLGSDSEAHYGSGAAGVAASAQEQQLHIESHLNAMQQHIHGHLSQHNVHVLQQQQQQQLIEFSETQSDAWSTAAMTSYSDLDRLQEVDPEDDLMMLMPSERRRSAEDVGAAMDVGAGEAAGGVGGAAMFAGRGMASVNGRQNPDRQSTPTNLIKLNSVENNEPPPLIDIGDGGPSIRMRGGNLQQQAISGASADTPLVEIDPPQQEEMLPGAFAHSLSNGSVSSFGSSTPFASVIECAGQGSQSLGRLSFAMKEHSPSRENLLERDLTQFSNGSIVDNARNSGATAAGVVKPQGSADSSDGNSESSSDLLAGVVAAGSGGVAGRSSCPGSAGDDSERQVQMRSGAIPKTPRIHLQQQQSSGPGDRTSGGSSNGRHSRQSGSGAQRGFLRKIGTIRQSISSRVKTLDRNSVSRRGLATPDGENGSGVHDETGALGGAGHQIVGTLSTPTVQFMDPSEILEKYRGKNRGDAEALASGLMADNASSVSGGDLIELDESEASELSPEEVAFLDAKRKLRTVFATANTQTLHLDRSRIELLLLLKMMLAESIGLQNHQLTAQLHEAIRCVSKLDASMQRSAYISYLVRARQGLETTLAGLQTLLAHVKKDKNVSHGYLTTQCVLEFLQIIRRKDVSLNLDGLVAEFKDLDVSDEKAVLVEKYLERVFKEMGSHALWYGSSEEYLALSESTVERLIMGKLYVHALFPNGDIDLHRDQVLTVHIKKLAQIITPQHRALRIPRGYLLECPWPSAQAAIATLNAYKRIRYNGLVDLFDLRIAEMNLQAPRDKLSCVFLCCKTILDLLHLASNSAAAADDLFPILVYVLIQANPQYLLSNIEYVKHFCPGYQEGEAGYYWTMLDSAVVFIKSLEYN</sequence>
<dbReference type="GO" id="GO:0005829">
    <property type="term" value="C:cytosol"/>
    <property type="evidence" value="ECO:0007669"/>
    <property type="project" value="TreeGrafter"/>
</dbReference>
<name>A0A1V9X5R8_9ACAR</name>
<protein>
    <submittedName>
        <fullName evidence="9">GTPase-activating protein and VPS9 domain-containing protein 1-like</fullName>
    </submittedName>
</protein>
<feature type="compositionally biased region" description="Low complexity" evidence="6">
    <location>
        <begin position="674"/>
        <end position="687"/>
    </location>
</feature>
<dbReference type="OrthoDB" id="10264848at2759"/>
<dbReference type="SUPFAM" id="SSF48350">
    <property type="entry name" value="GTPase activation domain, GAP"/>
    <property type="match status" value="1"/>
</dbReference>
<feature type="region of interest" description="Disordered" evidence="6">
    <location>
        <begin position="1091"/>
        <end position="1187"/>
    </location>
</feature>
<feature type="region of interest" description="Disordered" evidence="6">
    <location>
        <begin position="629"/>
        <end position="659"/>
    </location>
</feature>
<comment type="caution">
    <text evidence="9">The sequence shown here is derived from an EMBL/GenBank/DDBJ whole genome shotgun (WGS) entry which is preliminary data.</text>
</comment>
<feature type="region of interest" description="Disordered" evidence="6">
    <location>
        <begin position="672"/>
        <end position="710"/>
    </location>
</feature>
<dbReference type="FunCoup" id="A0A1V9X5R8">
    <property type="interactions" value="1891"/>
</dbReference>
<gene>
    <name evidence="9" type="ORF">BIW11_12694</name>
</gene>
<evidence type="ECO:0000259" key="7">
    <source>
        <dbReference type="PROSITE" id="PS50018"/>
    </source>
</evidence>
<dbReference type="Gene3D" id="1.20.1050.80">
    <property type="entry name" value="VPS9 domain"/>
    <property type="match status" value="1"/>
</dbReference>
<feature type="compositionally biased region" description="Polar residues" evidence="6">
    <location>
        <begin position="403"/>
        <end position="419"/>
    </location>
</feature>
<evidence type="ECO:0000256" key="3">
    <source>
        <dbReference type="ARBA" id="ARBA00022583"/>
    </source>
</evidence>
<feature type="domain" description="VPS9" evidence="8">
    <location>
        <begin position="1454"/>
        <end position="1613"/>
    </location>
</feature>
<comment type="similarity">
    <text evidence="2">Belongs to the GAPVD1 family.</text>
</comment>
<dbReference type="PROSITE" id="PS50018">
    <property type="entry name" value="RAS_GTPASE_ACTIV_2"/>
    <property type="match status" value="1"/>
</dbReference>
<keyword evidence="5" id="KW-0472">Membrane</keyword>
<dbReference type="InterPro" id="IPR003123">
    <property type="entry name" value="VPS9"/>
</dbReference>
<accession>A0A1V9X5R8</accession>
<dbReference type="PANTHER" id="PTHR23101:SF25">
    <property type="entry name" value="GTPASE-ACTIVATING PROTEIN AND VPS9 DOMAIN-CONTAINING PROTEIN 1"/>
    <property type="match status" value="1"/>
</dbReference>
<comment type="subcellular location">
    <subcellularLocation>
        <location evidence="1">Membrane</location>
        <topology evidence="1">Peripheral membrane protein</topology>
    </subcellularLocation>
</comment>
<dbReference type="Gene3D" id="1.10.506.10">
    <property type="entry name" value="GTPase Activation - p120gap, domain 1"/>
    <property type="match status" value="1"/>
</dbReference>
<dbReference type="GO" id="GO:0031267">
    <property type="term" value="F:small GTPase binding"/>
    <property type="evidence" value="ECO:0007669"/>
    <property type="project" value="TreeGrafter"/>
</dbReference>
<dbReference type="InterPro" id="IPR041545">
    <property type="entry name" value="DUF5601"/>
</dbReference>
<dbReference type="InterPro" id="IPR001936">
    <property type="entry name" value="RasGAP_dom"/>
</dbReference>
<dbReference type="GO" id="GO:0005085">
    <property type="term" value="F:guanyl-nucleotide exchange factor activity"/>
    <property type="evidence" value="ECO:0007669"/>
    <property type="project" value="UniProtKB-KW"/>
</dbReference>
<feature type="compositionally biased region" description="Polar residues" evidence="6">
    <location>
        <begin position="629"/>
        <end position="650"/>
    </location>
</feature>
<dbReference type="SUPFAM" id="SSF109993">
    <property type="entry name" value="VPS9 domain"/>
    <property type="match status" value="1"/>
</dbReference>
<dbReference type="Pfam" id="PF18151">
    <property type="entry name" value="DUF5601"/>
    <property type="match status" value="1"/>
</dbReference>
<dbReference type="PANTHER" id="PTHR23101">
    <property type="entry name" value="RAB GDP/GTP EXCHANGE FACTOR"/>
    <property type="match status" value="1"/>
</dbReference>
<dbReference type="Gene3D" id="1.10.246.120">
    <property type="match status" value="1"/>
</dbReference>
<dbReference type="InterPro" id="IPR045046">
    <property type="entry name" value="Vps9-like"/>
</dbReference>
<feature type="domain" description="Ras-GAP" evidence="7">
    <location>
        <begin position="147"/>
        <end position="357"/>
    </location>
</feature>
<dbReference type="EMBL" id="MNPL01023343">
    <property type="protein sequence ID" value="OQR68766.1"/>
    <property type="molecule type" value="Genomic_DNA"/>
</dbReference>
<feature type="region of interest" description="Disordered" evidence="6">
    <location>
        <begin position="400"/>
        <end position="419"/>
    </location>
</feature>
<evidence type="ECO:0000313" key="10">
    <source>
        <dbReference type="Proteomes" id="UP000192247"/>
    </source>
</evidence>
<dbReference type="Proteomes" id="UP000192247">
    <property type="component" value="Unassembled WGS sequence"/>
</dbReference>
<reference evidence="9 10" key="1">
    <citation type="journal article" date="2017" name="Gigascience">
        <title>Draft genome of the honey bee ectoparasitic mite, Tropilaelaps mercedesae, is shaped by the parasitic life history.</title>
        <authorList>
            <person name="Dong X."/>
            <person name="Armstrong S.D."/>
            <person name="Xia D."/>
            <person name="Makepeace B.L."/>
            <person name="Darby A.C."/>
            <person name="Kadowaki T."/>
        </authorList>
    </citation>
    <scope>NUCLEOTIDE SEQUENCE [LARGE SCALE GENOMIC DNA]</scope>
    <source>
        <strain evidence="9">Wuxi-XJTLU</strain>
    </source>
</reference>
<dbReference type="PROSITE" id="PS51205">
    <property type="entry name" value="VPS9"/>
    <property type="match status" value="1"/>
</dbReference>
<dbReference type="GO" id="GO:0016020">
    <property type="term" value="C:membrane"/>
    <property type="evidence" value="ECO:0007669"/>
    <property type="project" value="UniProtKB-SubCell"/>
</dbReference>
<feature type="compositionally biased region" description="Polar residues" evidence="6">
    <location>
        <begin position="1101"/>
        <end position="1129"/>
    </location>
</feature>
<dbReference type="Pfam" id="PF02204">
    <property type="entry name" value="VPS9"/>
    <property type="match status" value="1"/>
</dbReference>
<feature type="region of interest" description="Disordered" evidence="6">
    <location>
        <begin position="1067"/>
        <end position="1086"/>
    </location>
</feature>
<dbReference type="GO" id="GO:0030139">
    <property type="term" value="C:endocytic vesicle"/>
    <property type="evidence" value="ECO:0007669"/>
    <property type="project" value="TreeGrafter"/>
</dbReference>